<dbReference type="Pfam" id="PF00201">
    <property type="entry name" value="UDPGT"/>
    <property type="match status" value="1"/>
</dbReference>
<evidence type="ECO:0000313" key="4">
    <source>
        <dbReference type="EMBL" id="KFM95062.1"/>
    </source>
</evidence>
<organism evidence="4 6">
    <name type="scientific">Bacillus clarus</name>
    <dbReference type="NCBI Taxonomy" id="2338372"/>
    <lineage>
        <taxon>Bacteria</taxon>
        <taxon>Bacillati</taxon>
        <taxon>Bacillota</taxon>
        <taxon>Bacilli</taxon>
        <taxon>Bacillales</taxon>
        <taxon>Bacillaceae</taxon>
        <taxon>Bacillus</taxon>
        <taxon>Bacillus cereus group</taxon>
    </lineage>
</organism>
<dbReference type="Proteomes" id="UP000264294">
    <property type="component" value="Unassembled WGS sequence"/>
</dbReference>
<dbReference type="NCBIfam" id="TIGR01426">
    <property type="entry name" value="MGT"/>
    <property type="match status" value="1"/>
</dbReference>
<reference evidence="4 6" key="1">
    <citation type="submission" date="2014-04" db="EMBL/GenBank/DDBJ databases">
        <authorList>
            <person name="Bishop-Lilly K.A."/>
            <person name="Broomall S.M."/>
            <person name="Chain P.S."/>
            <person name="Chertkov O."/>
            <person name="Coyne S.R."/>
            <person name="Daligault H.E."/>
            <person name="Davenport K.W."/>
            <person name="Erkkila T."/>
            <person name="Frey K.G."/>
            <person name="Gibbons H.S."/>
            <person name="Gu W."/>
            <person name="Jaissle J."/>
            <person name="Johnson S.L."/>
            <person name="Koroleva G.I."/>
            <person name="Ladner J.T."/>
            <person name="Lo C.-C."/>
            <person name="Minogue T.D."/>
            <person name="Munk C."/>
            <person name="Palacios G.F."/>
            <person name="Redden C.L."/>
            <person name="Rosenzweig C.N."/>
            <person name="Scholz M.B."/>
            <person name="Teshima H."/>
            <person name="Xu Y."/>
        </authorList>
    </citation>
    <scope>NUCLEOTIDE SEQUENCE [LARGE SCALE GENOMIC DNA]</scope>
    <source>
        <strain evidence="4 6">BHP</strain>
    </source>
</reference>
<evidence type="ECO:0000313" key="6">
    <source>
        <dbReference type="Proteomes" id="UP000029389"/>
    </source>
</evidence>
<dbReference type="GO" id="GO:0016758">
    <property type="term" value="F:hexosyltransferase activity"/>
    <property type="evidence" value="ECO:0007669"/>
    <property type="project" value="InterPro"/>
</dbReference>
<keyword evidence="3 4" id="KW-0808">Transferase</keyword>
<evidence type="ECO:0000256" key="1">
    <source>
        <dbReference type="ARBA" id="ARBA00009995"/>
    </source>
</evidence>
<evidence type="ECO:0000256" key="3">
    <source>
        <dbReference type="ARBA" id="ARBA00022679"/>
    </source>
</evidence>
<keyword evidence="2" id="KW-0328">Glycosyltransferase</keyword>
<comment type="similarity">
    <text evidence="1">Belongs to the UDP-glycosyltransferase family.</text>
</comment>
<proteinExistence type="inferred from homology"/>
<dbReference type="PATRIC" id="fig|1405.8.peg.5930"/>
<evidence type="ECO:0000313" key="7">
    <source>
        <dbReference type="Proteomes" id="UP000264294"/>
    </source>
</evidence>
<dbReference type="EMBL" id="QVOD01000058">
    <property type="protein sequence ID" value="RFT62918.1"/>
    <property type="molecule type" value="Genomic_DNA"/>
</dbReference>
<dbReference type="InterPro" id="IPR002213">
    <property type="entry name" value="UDP_glucos_trans"/>
</dbReference>
<reference evidence="5 7" key="2">
    <citation type="submission" date="2018-08" db="EMBL/GenBank/DDBJ databases">
        <title>Bacillus clarus sp. nov. strain PS00077A.</title>
        <authorList>
            <person name="Mendez Acevedo M."/>
            <person name="Carroll L."/>
            <person name="Mukherjee M."/>
            <person name="Wiedmann M."/>
            <person name="Kovac J."/>
        </authorList>
    </citation>
    <scope>NUCLEOTIDE SEQUENCE [LARGE SCALE GENOMIC DNA]</scope>
    <source>
        <strain evidence="5 7">PS00077A</strain>
    </source>
</reference>
<evidence type="ECO:0000313" key="5">
    <source>
        <dbReference type="EMBL" id="RFT62918.1"/>
    </source>
</evidence>
<dbReference type="PANTHER" id="PTHR48043">
    <property type="entry name" value="EG:EG0003.4 PROTEIN-RELATED"/>
    <property type="match status" value="1"/>
</dbReference>
<dbReference type="PANTHER" id="PTHR48043:SF145">
    <property type="entry name" value="FI06409P-RELATED"/>
    <property type="match status" value="1"/>
</dbReference>
<dbReference type="Proteomes" id="UP000029389">
    <property type="component" value="Unassembled WGS sequence"/>
</dbReference>
<dbReference type="Gene3D" id="3.40.50.2000">
    <property type="entry name" value="Glycogen Phosphorylase B"/>
    <property type="match status" value="2"/>
</dbReference>
<dbReference type="InterPro" id="IPR006326">
    <property type="entry name" value="UDPGT_MGT-like"/>
</dbReference>
<sequence length="406" mass="46064">MAKALYISSFGEGHVNPTLGLVNDLVKRGEHIVYYSSNDFEEKINKTGAEFRPVDQGAQRKLQESSNLLNSQPREYLLQFLSALEMMTDTILDEISKETYDYILYDAQSLIGKWIAHQSKLLSIVTWTTFAFLQDIKSNMELTGTSDMKRKQESLAMLQAFLGLEEIEKCKKHLEKKYEVLLPENFLLCSGSGDLNIVFTSSYFQRNSHNFKGNYIFVGPSIMDSKNLGDFPIDTLKEKRVIFISMGTILNKQIDLYQKCFAALKDLDVKVVLNIGRKLTIEQLGNVPDNFIISNYVPQLDVLRQTDVFISHCGMNSTSESLYFEVPLVMLPMTNDQPIVAQRVKELGAGVILDIQQLTVEDLKQAVSEVFQNPIYKDNAKKISQSFRDAGGYVKAADEVFKFTRS</sequence>
<protein>
    <submittedName>
        <fullName evidence="5">Glycosyl transferase</fullName>
    </submittedName>
    <submittedName>
        <fullName evidence="4">Glycosyltransferase, MGT family protein</fullName>
    </submittedName>
</protein>
<dbReference type="RefSeq" id="WP_042984964.1">
    <property type="nucleotide sequence ID" value="NZ_JMQC01000011.1"/>
</dbReference>
<name>A0A090YB83_9BACI</name>
<evidence type="ECO:0000256" key="2">
    <source>
        <dbReference type="ARBA" id="ARBA00022676"/>
    </source>
</evidence>
<dbReference type="FunFam" id="3.40.50.2000:FF:000072">
    <property type="entry name" value="Glycosyl transferase"/>
    <property type="match status" value="1"/>
</dbReference>
<dbReference type="GO" id="GO:0008194">
    <property type="term" value="F:UDP-glycosyltransferase activity"/>
    <property type="evidence" value="ECO:0007669"/>
    <property type="project" value="InterPro"/>
</dbReference>
<dbReference type="CDD" id="cd03784">
    <property type="entry name" value="GT1_Gtf-like"/>
    <property type="match status" value="1"/>
</dbReference>
<dbReference type="InterPro" id="IPR050271">
    <property type="entry name" value="UDP-glycosyltransferase"/>
</dbReference>
<dbReference type="SUPFAM" id="SSF53756">
    <property type="entry name" value="UDP-Glycosyltransferase/glycogen phosphorylase"/>
    <property type="match status" value="1"/>
</dbReference>
<dbReference type="AlphaFoldDB" id="A0A090YB83"/>
<dbReference type="EMBL" id="JMQC01000011">
    <property type="protein sequence ID" value="KFM95062.1"/>
    <property type="molecule type" value="Genomic_DNA"/>
</dbReference>
<accession>A0A090YB83</accession>
<comment type="caution">
    <text evidence="4">The sequence shown here is derived from an EMBL/GenBank/DDBJ whole genome shotgun (WGS) entry which is preliminary data.</text>
</comment>
<gene>
    <name evidence="5" type="ORF">D0U04_26815</name>
    <name evidence="4" type="ORF">DJ93_5740</name>
</gene>
<keyword evidence="7" id="KW-1185">Reference proteome</keyword>